<evidence type="ECO:0000259" key="2">
    <source>
        <dbReference type="Pfam" id="PF03819"/>
    </source>
</evidence>
<dbReference type="GO" id="GO:0006950">
    <property type="term" value="P:response to stress"/>
    <property type="evidence" value="ECO:0007669"/>
    <property type="project" value="UniProtKB-ARBA"/>
</dbReference>
<feature type="region of interest" description="Disordered" evidence="1">
    <location>
        <begin position="1"/>
        <end position="37"/>
    </location>
</feature>
<dbReference type="eggNOG" id="COG3956">
    <property type="taxonomic scope" value="Bacteria"/>
</dbReference>
<reference evidence="3 4" key="1">
    <citation type="journal article" date="2010" name="Stand. Genomic Sci.">
        <title>Complete genome sequence of Olsenella uli type strain (VPI D76D-27C).</title>
        <authorList>
            <person name="Goker M."/>
            <person name="Held B."/>
            <person name="Lucas S."/>
            <person name="Nolan M."/>
            <person name="Yasawong M."/>
            <person name="Glavina Del Rio T."/>
            <person name="Tice H."/>
            <person name="Cheng J.F."/>
            <person name="Bruce D."/>
            <person name="Detter J.C."/>
            <person name="Tapia R."/>
            <person name="Han C."/>
            <person name="Goodwin L."/>
            <person name="Pitluck S."/>
            <person name="Liolios K."/>
            <person name="Ivanova N."/>
            <person name="Mavromatis K."/>
            <person name="Mikhailova N."/>
            <person name="Pati A."/>
            <person name="Chen A."/>
            <person name="Palaniappan K."/>
            <person name="Land M."/>
            <person name="Hauser L."/>
            <person name="Chang Y.J."/>
            <person name="Jeffries C.D."/>
            <person name="Rohde M."/>
            <person name="Sikorski J."/>
            <person name="Pukall R."/>
            <person name="Woyke T."/>
            <person name="Bristow J."/>
            <person name="Eisen J.A."/>
            <person name="Markowitz V."/>
            <person name="Hugenholtz P."/>
            <person name="Kyrpides N.C."/>
            <person name="Klenk H.P."/>
            <person name="Lapidus A."/>
        </authorList>
    </citation>
    <scope>NUCLEOTIDE SEQUENCE [LARGE SCALE GENOMIC DNA]</scope>
    <source>
        <strain evidence="4">ATCC 49627 / DSM 7084 / CIP 109912 / JCM 12494 / NCIMB 702895 / VPI D76D-27C</strain>
    </source>
</reference>
<dbReference type="CDD" id="cd11528">
    <property type="entry name" value="NTP-PPase_MazG_Nterm"/>
    <property type="match status" value="1"/>
</dbReference>
<evidence type="ECO:0000313" key="3">
    <source>
        <dbReference type="EMBL" id="ADK68791.1"/>
    </source>
</evidence>
<organism evidence="3 4">
    <name type="scientific">Olsenella uli (strain ATCC 49627 / DSM 7084 / CCUG 31166 / CIP 109912 / JCM 12494 / LMG 11480 / NCIMB 702895 / VPI D76D-27C)</name>
    <name type="common">Lactobacillus uli</name>
    <dbReference type="NCBI Taxonomy" id="633147"/>
    <lineage>
        <taxon>Bacteria</taxon>
        <taxon>Bacillati</taxon>
        <taxon>Actinomycetota</taxon>
        <taxon>Coriobacteriia</taxon>
        <taxon>Coriobacteriales</taxon>
        <taxon>Atopobiaceae</taxon>
        <taxon>Olsenella</taxon>
    </lineage>
</organism>
<dbReference type="Pfam" id="PF03819">
    <property type="entry name" value="MazG"/>
    <property type="match status" value="1"/>
</dbReference>
<dbReference type="FunFam" id="1.10.287.1080:FF:000001">
    <property type="entry name" value="Nucleoside triphosphate pyrophosphohydrolase"/>
    <property type="match status" value="1"/>
</dbReference>
<dbReference type="RefSeq" id="WP_013252542.1">
    <property type="nucleotide sequence ID" value="NC_014363.1"/>
</dbReference>
<dbReference type="InterPro" id="IPR004518">
    <property type="entry name" value="MazG-like_dom"/>
</dbReference>
<sequence length="305" mass="34376">MKIGTFAKTRSCARGVRGGHSDDVDAQTRTRAGAPGTHPEFDRLVRTIWRLRQPDGCPWDKEQTHGSLTRNLIEEAYEAVDAIEQDDAPHMREELGDVLEQVLLHAQIAADAGEFTLDDVCRELNEKLVRRHPHVFGDLSREDSPDSAAEVMDVWDGVKRAERAARGLASDEVEPGLLDSVPHSLPALMQAQKISKRAAKAGFEWEDVASVWAQAESERREFEREERGSDAATEEFGDILFSLVNVARFEGVDAEEALEASNRKFRRRWGRMEAIAREEGLDLDALGAERLNDLWDRVKHEERAR</sequence>
<dbReference type="InterPro" id="IPR048015">
    <property type="entry name" value="NTP-PPase_MazG-like_N"/>
</dbReference>
<dbReference type="GeneID" id="78513081"/>
<dbReference type="NCBIfam" id="TIGR00444">
    <property type="entry name" value="mazG"/>
    <property type="match status" value="1"/>
</dbReference>
<evidence type="ECO:0000313" key="4">
    <source>
        <dbReference type="Proteomes" id="UP000000333"/>
    </source>
</evidence>
<dbReference type="STRING" id="633147.Olsu_1702"/>
<dbReference type="Proteomes" id="UP000000333">
    <property type="component" value="Chromosome"/>
</dbReference>
<proteinExistence type="predicted"/>
<dbReference type="InterPro" id="IPR011551">
    <property type="entry name" value="NTP_PyrPHydrolase_MazG"/>
</dbReference>
<accession>E1QXD8</accession>
<name>E1QXD8_OLSUV</name>
<dbReference type="GO" id="GO:0046061">
    <property type="term" value="P:dATP catabolic process"/>
    <property type="evidence" value="ECO:0007669"/>
    <property type="project" value="TreeGrafter"/>
</dbReference>
<dbReference type="GO" id="GO:0006203">
    <property type="term" value="P:dGTP catabolic process"/>
    <property type="evidence" value="ECO:0007669"/>
    <property type="project" value="TreeGrafter"/>
</dbReference>
<dbReference type="GO" id="GO:0046047">
    <property type="term" value="P:TTP catabolic process"/>
    <property type="evidence" value="ECO:0007669"/>
    <property type="project" value="TreeGrafter"/>
</dbReference>
<dbReference type="InterPro" id="IPR048011">
    <property type="entry name" value="NTP-PPase_MazG-like_C"/>
</dbReference>
<feature type="compositionally biased region" description="Basic and acidic residues" evidence="1">
    <location>
        <begin position="19"/>
        <end position="28"/>
    </location>
</feature>
<keyword evidence="4" id="KW-1185">Reference proteome</keyword>
<dbReference type="GO" id="GO:0046081">
    <property type="term" value="P:dUTP catabolic process"/>
    <property type="evidence" value="ECO:0007669"/>
    <property type="project" value="TreeGrafter"/>
</dbReference>
<dbReference type="PANTHER" id="PTHR30522:SF0">
    <property type="entry name" value="NUCLEOSIDE TRIPHOSPHATE PYROPHOSPHOHYDROLASE"/>
    <property type="match status" value="1"/>
</dbReference>
<protein>
    <submittedName>
        <fullName evidence="3">MazG family protein</fullName>
    </submittedName>
</protein>
<gene>
    <name evidence="3" type="ordered locus">Olsu_1702</name>
</gene>
<feature type="domain" description="NTP pyrophosphohydrolase MazG-like" evidence="2">
    <location>
        <begin position="63"/>
        <end position="136"/>
    </location>
</feature>
<dbReference type="Gene3D" id="1.10.287.1080">
    <property type="entry name" value="MazG-like"/>
    <property type="match status" value="2"/>
</dbReference>
<dbReference type="NCBIfam" id="NF007113">
    <property type="entry name" value="PRK09562.1"/>
    <property type="match status" value="1"/>
</dbReference>
<dbReference type="AlphaFoldDB" id="E1QXD8"/>
<evidence type="ECO:0000256" key="1">
    <source>
        <dbReference type="SAM" id="MobiDB-lite"/>
    </source>
</evidence>
<dbReference type="KEGG" id="ols:Olsu_1702"/>
<dbReference type="GO" id="GO:0046076">
    <property type="term" value="P:dTTP catabolic process"/>
    <property type="evidence" value="ECO:0007669"/>
    <property type="project" value="TreeGrafter"/>
</dbReference>
<dbReference type="SUPFAM" id="SSF101386">
    <property type="entry name" value="all-alpha NTP pyrophosphatases"/>
    <property type="match status" value="2"/>
</dbReference>
<dbReference type="EMBL" id="CP002106">
    <property type="protein sequence ID" value="ADK68791.1"/>
    <property type="molecule type" value="Genomic_DNA"/>
</dbReference>
<dbReference type="PANTHER" id="PTHR30522">
    <property type="entry name" value="NUCLEOSIDE TRIPHOSPHATE PYROPHOSPHOHYDROLASE"/>
    <property type="match status" value="1"/>
</dbReference>
<dbReference type="GO" id="GO:0046052">
    <property type="term" value="P:UTP catabolic process"/>
    <property type="evidence" value="ECO:0007669"/>
    <property type="project" value="TreeGrafter"/>
</dbReference>
<dbReference type="CDD" id="cd11529">
    <property type="entry name" value="NTP-PPase_MazG_Cterm"/>
    <property type="match status" value="1"/>
</dbReference>
<dbReference type="HOGENOM" id="CLU_038356_0_1_11"/>
<dbReference type="GO" id="GO:0047429">
    <property type="term" value="F:nucleoside triphosphate diphosphatase activity"/>
    <property type="evidence" value="ECO:0007669"/>
    <property type="project" value="InterPro"/>
</dbReference>